<keyword evidence="3 6" id="KW-0863">Zinc-finger</keyword>
<dbReference type="PROSITE" id="PS00344">
    <property type="entry name" value="GATA_ZN_FINGER_1"/>
    <property type="match status" value="1"/>
</dbReference>
<proteinExistence type="predicted"/>
<evidence type="ECO:0000256" key="6">
    <source>
        <dbReference type="PROSITE-ProRule" id="PRU00094"/>
    </source>
</evidence>
<feature type="domain" description="GATA-type" evidence="7">
    <location>
        <begin position="24"/>
        <end position="69"/>
    </location>
</feature>
<dbReference type="GO" id="GO:0045165">
    <property type="term" value="P:cell fate commitment"/>
    <property type="evidence" value="ECO:0007669"/>
    <property type="project" value="TreeGrafter"/>
</dbReference>
<reference evidence="8" key="1">
    <citation type="submission" date="2016-06" db="UniProtKB">
        <authorList>
            <consortium name="WormBaseParasite"/>
        </authorList>
    </citation>
    <scope>IDENTIFICATION</scope>
</reference>
<dbReference type="InterPro" id="IPR000679">
    <property type="entry name" value="Znf_GATA"/>
</dbReference>
<comment type="subcellular location">
    <subcellularLocation>
        <location evidence="1">Nucleus</location>
    </subcellularLocation>
</comment>
<dbReference type="PANTHER" id="PTHR10071">
    <property type="entry name" value="TRANSCRIPTION FACTOR GATA FAMILY MEMBER"/>
    <property type="match status" value="1"/>
</dbReference>
<dbReference type="AlphaFoldDB" id="A0A183T3C5"/>
<dbReference type="PANTHER" id="PTHR10071:SF281">
    <property type="entry name" value="BOX A-BINDING FACTOR-RELATED"/>
    <property type="match status" value="1"/>
</dbReference>
<evidence type="ECO:0000256" key="3">
    <source>
        <dbReference type="ARBA" id="ARBA00022771"/>
    </source>
</evidence>
<dbReference type="GO" id="GO:0045944">
    <property type="term" value="P:positive regulation of transcription by RNA polymerase II"/>
    <property type="evidence" value="ECO:0007669"/>
    <property type="project" value="TreeGrafter"/>
</dbReference>
<dbReference type="GO" id="GO:0000981">
    <property type="term" value="F:DNA-binding transcription factor activity, RNA polymerase II-specific"/>
    <property type="evidence" value="ECO:0007669"/>
    <property type="project" value="TreeGrafter"/>
</dbReference>
<protein>
    <submittedName>
        <fullName evidence="8">GATA-type domain-containing protein</fullName>
    </submittedName>
</protein>
<dbReference type="InterPro" id="IPR039355">
    <property type="entry name" value="Transcription_factor_GATA"/>
</dbReference>
<dbReference type="CDD" id="cd00202">
    <property type="entry name" value="ZnF_GATA"/>
    <property type="match status" value="1"/>
</dbReference>
<dbReference type="Pfam" id="PF00320">
    <property type="entry name" value="GATA"/>
    <property type="match status" value="1"/>
</dbReference>
<dbReference type="SMART" id="SM00401">
    <property type="entry name" value="ZnF_GATA"/>
    <property type="match status" value="1"/>
</dbReference>
<keyword evidence="4" id="KW-0862">Zinc</keyword>
<keyword evidence="5" id="KW-0539">Nucleus</keyword>
<evidence type="ECO:0000259" key="7">
    <source>
        <dbReference type="PROSITE" id="PS50114"/>
    </source>
</evidence>
<dbReference type="Gene3D" id="3.30.50.10">
    <property type="entry name" value="Erythroid Transcription Factor GATA-1, subunit A"/>
    <property type="match status" value="1"/>
</dbReference>
<sequence length="69" mass="7795">LSVYKSSLENVSIYKICGSECTQQKVGICCTNCNISHTSLWRRNQNGDPVCNACGLYFKLHMVRSEIHL</sequence>
<dbReference type="PROSITE" id="PS50114">
    <property type="entry name" value="GATA_ZN_FINGER_2"/>
    <property type="match status" value="1"/>
</dbReference>
<dbReference type="InterPro" id="IPR013088">
    <property type="entry name" value="Znf_NHR/GATA"/>
</dbReference>
<dbReference type="PRINTS" id="PR00619">
    <property type="entry name" value="GATAZNFINGER"/>
</dbReference>
<dbReference type="GO" id="GO:0000122">
    <property type="term" value="P:negative regulation of transcription by RNA polymerase II"/>
    <property type="evidence" value="ECO:0007669"/>
    <property type="project" value="TreeGrafter"/>
</dbReference>
<dbReference type="WBParaSite" id="SSLN_0001139601-mRNA-1">
    <property type="protein sequence ID" value="SSLN_0001139601-mRNA-1"/>
    <property type="gene ID" value="SSLN_0001139601"/>
</dbReference>
<evidence type="ECO:0000256" key="5">
    <source>
        <dbReference type="ARBA" id="ARBA00023242"/>
    </source>
</evidence>
<organism evidence="8">
    <name type="scientific">Schistocephalus solidus</name>
    <name type="common">Tapeworm</name>
    <dbReference type="NCBI Taxonomy" id="70667"/>
    <lineage>
        <taxon>Eukaryota</taxon>
        <taxon>Metazoa</taxon>
        <taxon>Spiralia</taxon>
        <taxon>Lophotrochozoa</taxon>
        <taxon>Platyhelminthes</taxon>
        <taxon>Cestoda</taxon>
        <taxon>Eucestoda</taxon>
        <taxon>Diphyllobothriidea</taxon>
        <taxon>Diphyllobothriidae</taxon>
        <taxon>Schistocephalus</taxon>
    </lineage>
</organism>
<evidence type="ECO:0000313" key="8">
    <source>
        <dbReference type="WBParaSite" id="SSLN_0001139601-mRNA-1"/>
    </source>
</evidence>
<name>A0A183T3C5_SCHSO</name>
<dbReference type="GO" id="GO:0005634">
    <property type="term" value="C:nucleus"/>
    <property type="evidence" value="ECO:0007669"/>
    <property type="project" value="UniProtKB-SubCell"/>
</dbReference>
<keyword evidence="2" id="KW-0479">Metal-binding</keyword>
<evidence type="ECO:0000256" key="1">
    <source>
        <dbReference type="ARBA" id="ARBA00004123"/>
    </source>
</evidence>
<dbReference type="GO" id="GO:0000978">
    <property type="term" value="F:RNA polymerase II cis-regulatory region sequence-specific DNA binding"/>
    <property type="evidence" value="ECO:0007669"/>
    <property type="project" value="TreeGrafter"/>
</dbReference>
<dbReference type="SUPFAM" id="SSF57716">
    <property type="entry name" value="Glucocorticoid receptor-like (DNA-binding domain)"/>
    <property type="match status" value="1"/>
</dbReference>
<dbReference type="GO" id="GO:0008270">
    <property type="term" value="F:zinc ion binding"/>
    <property type="evidence" value="ECO:0007669"/>
    <property type="project" value="UniProtKB-KW"/>
</dbReference>
<evidence type="ECO:0000256" key="2">
    <source>
        <dbReference type="ARBA" id="ARBA00022723"/>
    </source>
</evidence>
<evidence type="ECO:0000256" key="4">
    <source>
        <dbReference type="ARBA" id="ARBA00022833"/>
    </source>
</evidence>
<accession>A0A183T3C5</accession>